<evidence type="ECO:0000256" key="5">
    <source>
        <dbReference type="ARBA" id="ARBA00023136"/>
    </source>
</evidence>
<keyword evidence="4 6" id="KW-1133">Transmembrane helix</keyword>
<proteinExistence type="predicted"/>
<dbReference type="CDD" id="cd06580">
    <property type="entry name" value="TM_PBP1_transp_TpRbsC_like"/>
    <property type="match status" value="1"/>
</dbReference>
<evidence type="ECO:0000256" key="6">
    <source>
        <dbReference type="SAM" id="Phobius"/>
    </source>
</evidence>
<dbReference type="Proteomes" id="UP001207252">
    <property type="component" value="Unassembled WGS sequence"/>
</dbReference>
<keyword evidence="2" id="KW-1003">Cell membrane</keyword>
<comment type="subcellular location">
    <subcellularLocation>
        <location evidence="1">Cell membrane</location>
        <topology evidence="1">Multi-pass membrane protein</topology>
    </subcellularLocation>
</comment>
<dbReference type="PANTHER" id="PTHR43370:SF1">
    <property type="entry name" value="GUANOSINE ABC TRANSPORTER PERMEASE PROTEIN NUPQ"/>
    <property type="match status" value="1"/>
</dbReference>
<evidence type="ECO:0000313" key="8">
    <source>
        <dbReference type="Proteomes" id="UP001207252"/>
    </source>
</evidence>
<dbReference type="InterPro" id="IPR001851">
    <property type="entry name" value="ABC_transp_permease"/>
</dbReference>
<reference evidence="7 8" key="1">
    <citation type="journal article" date="2020" name="Int. J. Syst. Evol. Microbiol.">
        <title>Ureaplasma miroungigenitalium sp. nov. isolated from northern elephant seals (Mirounga angustirostris) and Ureaplasma zalophigenitalium sp. nov. isolated from California sea lions (Zalophus californianus).</title>
        <authorList>
            <person name="Volokhov D.V."/>
            <person name="Gulland F.M."/>
            <person name="Gao Y."/>
            <person name="Chizhikov V.E."/>
        </authorList>
    </citation>
    <scope>NUCLEOTIDE SEQUENCE [LARGE SCALE GENOMIC DNA]</scope>
    <source>
        <strain evidence="7 8">CSL7644-GEN</strain>
    </source>
</reference>
<feature type="transmembrane region" description="Helical" evidence="6">
    <location>
        <begin position="12"/>
        <end position="29"/>
    </location>
</feature>
<accession>A0ABT3BNZ8</accession>
<evidence type="ECO:0000256" key="2">
    <source>
        <dbReference type="ARBA" id="ARBA00022475"/>
    </source>
</evidence>
<gene>
    <name evidence="7" type="ORF">OF365_00335</name>
</gene>
<keyword evidence="8" id="KW-1185">Reference proteome</keyword>
<feature type="transmembrane region" description="Helical" evidence="6">
    <location>
        <begin position="36"/>
        <end position="56"/>
    </location>
</feature>
<feature type="transmembrane region" description="Helical" evidence="6">
    <location>
        <begin position="241"/>
        <end position="268"/>
    </location>
</feature>
<feature type="transmembrane region" description="Helical" evidence="6">
    <location>
        <begin position="156"/>
        <end position="178"/>
    </location>
</feature>
<keyword evidence="3 6" id="KW-0812">Transmembrane</keyword>
<evidence type="ECO:0000256" key="1">
    <source>
        <dbReference type="ARBA" id="ARBA00004651"/>
    </source>
</evidence>
<name>A0ABT3BNZ8_9BACT</name>
<evidence type="ECO:0000256" key="4">
    <source>
        <dbReference type="ARBA" id="ARBA00022989"/>
    </source>
</evidence>
<evidence type="ECO:0000256" key="3">
    <source>
        <dbReference type="ARBA" id="ARBA00022692"/>
    </source>
</evidence>
<feature type="transmembrane region" description="Helical" evidence="6">
    <location>
        <begin position="289"/>
        <end position="306"/>
    </location>
</feature>
<organism evidence="7 8">
    <name type="scientific">Ureaplasma zalophigenitalium</name>
    <dbReference type="NCBI Taxonomy" id="907723"/>
    <lineage>
        <taxon>Bacteria</taxon>
        <taxon>Bacillati</taxon>
        <taxon>Mycoplasmatota</taxon>
        <taxon>Mycoplasmoidales</taxon>
        <taxon>Mycoplasmoidaceae</taxon>
        <taxon>Ureaplasma</taxon>
    </lineage>
</organism>
<dbReference type="PANTHER" id="PTHR43370">
    <property type="entry name" value="SUGAR ABC TRANSPORTER INTEGRAL MEMBRANE PROTEIN-RELATED"/>
    <property type="match status" value="1"/>
</dbReference>
<feature type="transmembrane region" description="Helical" evidence="6">
    <location>
        <begin position="210"/>
        <end position="229"/>
    </location>
</feature>
<dbReference type="Pfam" id="PF02653">
    <property type="entry name" value="BPD_transp_2"/>
    <property type="match status" value="1"/>
</dbReference>
<dbReference type="EMBL" id="JAOXHJ010000001">
    <property type="protein sequence ID" value="MCV3753837.1"/>
    <property type="molecule type" value="Genomic_DNA"/>
</dbReference>
<feature type="transmembrane region" description="Helical" evidence="6">
    <location>
        <begin position="76"/>
        <end position="98"/>
    </location>
</feature>
<comment type="caution">
    <text evidence="7">The sequence shown here is derived from an EMBL/GenBank/DDBJ whole genome shotgun (WGS) entry which is preliminary data.</text>
</comment>
<sequence>MAYTALDFNLTTLILFIGIFSLGAMSGYFSERVGIVNISVNGQMIFGALFFTIVAFSMKNSSSVFSEGKSFEYSLILPLVVAGIATIPIGLLFGFLTIKLKIDQMIAGTAINLLASGIASFVCNPIAKSITNYQKTSLTSDFRGFLEVYDKNGQPIFYFSALIILIAIILIILAFYFMMKKTPFGLRLYAIGENPNAADAQGINVHKYQWIAIMISSVFAGFAGGLFMYQRGAAFYGTVDGIGFLSIAILIAGGWKIPLIIIMSIVFASIKNIIPGLVKNEHYTHIIKIIPYMITMIGMIAFARYSNAPKNAGIPFDKTKR</sequence>
<evidence type="ECO:0000313" key="7">
    <source>
        <dbReference type="EMBL" id="MCV3753837.1"/>
    </source>
</evidence>
<protein>
    <submittedName>
        <fullName evidence="7">ABC transporter permease</fullName>
    </submittedName>
</protein>
<keyword evidence="5 6" id="KW-0472">Membrane</keyword>